<proteinExistence type="inferred from homology"/>
<keyword evidence="5" id="KW-1185">Reference proteome</keyword>
<dbReference type="InterPro" id="IPR042178">
    <property type="entry name" value="Serpin_sf_1"/>
</dbReference>
<reference evidence="4 5" key="1">
    <citation type="submission" date="2020-04" db="EMBL/GenBank/DDBJ databases">
        <authorList>
            <person name="Laetsch R D."/>
            <person name="Stevens L."/>
            <person name="Kumar S."/>
            <person name="Blaxter L. M."/>
        </authorList>
    </citation>
    <scope>NUCLEOTIDE SEQUENCE [LARGE SCALE GENOMIC DNA]</scope>
</reference>
<dbReference type="AlphaFoldDB" id="A0A8S1EE78"/>
<dbReference type="Pfam" id="PF00079">
    <property type="entry name" value="Serpin"/>
    <property type="match status" value="2"/>
</dbReference>
<evidence type="ECO:0000313" key="5">
    <source>
        <dbReference type="Proteomes" id="UP000494206"/>
    </source>
</evidence>
<sequence>MVGGVGTNDTFVDSETALALSVLKQIPADESSVISPVSISLALALLHAGANGETKDQINKVLVNGGDDSDLKSNYGKLAAAAKNSENGVIVNIVNRLFTEEFANMNEKEIELKFFEVFSGNVSLNAKFIDDIRLNYQAGAQAVNFEEREQAAAAINDFADTTTSGKIKKLVSPDDMKDAIAFLVNAVYFQAEWLEKFDKNSSMELEFESNENSSRKIEFLNDYGVDRGYAENDLFQLLSLPYADTSFSFVIFLPKEKFALKAALDTDLKECLEAVGLTKVFSDDANFSNIASNAKITSGIHKAVIEVDEDGTTAAAASAFKASLECMQETIDFTANHPFLFALVKEKHIFFLGIHA</sequence>
<dbReference type="SUPFAM" id="SSF56574">
    <property type="entry name" value="Serpins"/>
    <property type="match status" value="1"/>
</dbReference>
<dbReference type="Gene3D" id="3.30.497.10">
    <property type="entry name" value="Antithrombin, subunit I, domain 2"/>
    <property type="match status" value="2"/>
</dbReference>
<organism evidence="4 5">
    <name type="scientific">Caenorhabditis bovis</name>
    <dbReference type="NCBI Taxonomy" id="2654633"/>
    <lineage>
        <taxon>Eukaryota</taxon>
        <taxon>Metazoa</taxon>
        <taxon>Ecdysozoa</taxon>
        <taxon>Nematoda</taxon>
        <taxon>Chromadorea</taxon>
        <taxon>Rhabditida</taxon>
        <taxon>Rhabditina</taxon>
        <taxon>Rhabditomorpha</taxon>
        <taxon>Rhabditoidea</taxon>
        <taxon>Rhabditidae</taxon>
        <taxon>Peloderinae</taxon>
        <taxon>Caenorhabditis</taxon>
    </lineage>
</organism>
<dbReference type="PANTHER" id="PTHR11461">
    <property type="entry name" value="SERINE PROTEASE INHIBITOR, SERPIN"/>
    <property type="match status" value="1"/>
</dbReference>
<protein>
    <recommendedName>
        <fullName evidence="3">Serpin domain-containing protein</fullName>
    </recommendedName>
</protein>
<dbReference type="PANTHER" id="PTHR11461:SF211">
    <property type="entry name" value="GH10112P-RELATED"/>
    <property type="match status" value="1"/>
</dbReference>
<dbReference type="GO" id="GO:0005615">
    <property type="term" value="C:extracellular space"/>
    <property type="evidence" value="ECO:0007669"/>
    <property type="project" value="InterPro"/>
</dbReference>
<comment type="similarity">
    <text evidence="1 2">Belongs to the serpin family.</text>
</comment>
<evidence type="ECO:0000313" key="4">
    <source>
        <dbReference type="EMBL" id="CAB3398393.1"/>
    </source>
</evidence>
<name>A0A8S1EE78_9PELO</name>
<accession>A0A8S1EE78</accession>
<dbReference type="InterPro" id="IPR023796">
    <property type="entry name" value="Serpin_dom"/>
</dbReference>
<feature type="domain" description="Serpin" evidence="3">
    <location>
        <begin position="20"/>
        <end position="353"/>
    </location>
</feature>
<dbReference type="EMBL" id="CADEPM010000001">
    <property type="protein sequence ID" value="CAB3398393.1"/>
    <property type="molecule type" value="Genomic_DNA"/>
</dbReference>
<evidence type="ECO:0000256" key="2">
    <source>
        <dbReference type="RuleBase" id="RU000411"/>
    </source>
</evidence>
<evidence type="ECO:0000259" key="3">
    <source>
        <dbReference type="SMART" id="SM00093"/>
    </source>
</evidence>
<dbReference type="GO" id="GO:0004867">
    <property type="term" value="F:serine-type endopeptidase inhibitor activity"/>
    <property type="evidence" value="ECO:0007669"/>
    <property type="project" value="InterPro"/>
</dbReference>
<gene>
    <name evidence="4" type="ORF">CBOVIS_LOCUS1672</name>
</gene>
<dbReference type="Proteomes" id="UP000494206">
    <property type="component" value="Unassembled WGS sequence"/>
</dbReference>
<comment type="caution">
    <text evidence="4">The sequence shown here is derived from an EMBL/GenBank/DDBJ whole genome shotgun (WGS) entry which is preliminary data.</text>
</comment>
<dbReference type="OrthoDB" id="9518664at2759"/>
<evidence type="ECO:0000256" key="1">
    <source>
        <dbReference type="ARBA" id="ARBA00009500"/>
    </source>
</evidence>
<dbReference type="InterPro" id="IPR036186">
    <property type="entry name" value="Serpin_sf"/>
</dbReference>
<dbReference type="InterPro" id="IPR000215">
    <property type="entry name" value="Serpin_fam"/>
</dbReference>
<dbReference type="SMART" id="SM00093">
    <property type="entry name" value="SERPIN"/>
    <property type="match status" value="1"/>
</dbReference>